<dbReference type="PANTHER" id="PTHR11815:SF10">
    <property type="entry name" value="SUCCINATE--COA LIGASE [GDP-FORMING] SUBUNIT BETA, MITOCHONDRIAL"/>
    <property type="match status" value="1"/>
</dbReference>
<dbReference type="InterPro" id="IPR016102">
    <property type="entry name" value="Succinyl-CoA_synth-like"/>
</dbReference>
<protein>
    <recommendedName>
        <fullName evidence="4">ATP-grasp domain-containing protein</fullName>
    </recommendedName>
</protein>
<dbReference type="GO" id="GO:0042709">
    <property type="term" value="C:succinate-CoA ligase complex"/>
    <property type="evidence" value="ECO:0007669"/>
    <property type="project" value="TreeGrafter"/>
</dbReference>
<dbReference type="GO" id="GO:0006099">
    <property type="term" value="P:tricarboxylic acid cycle"/>
    <property type="evidence" value="ECO:0007669"/>
    <property type="project" value="TreeGrafter"/>
</dbReference>
<dbReference type="Proteomes" id="UP000176598">
    <property type="component" value="Unassembled WGS sequence"/>
</dbReference>
<evidence type="ECO:0000313" key="6">
    <source>
        <dbReference type="Proteomes" id="UP000176598"/>
    </source>
</evidence>
<keyword evidence="3" id="KW-0067">ATP-binding</keyword>
<dbReference type="InterPro" id="IPR013815">
    <property type="entry name" value="ATP_grasp_subdomain_1"/>
</dbReference>
<evidence type="ECO:0000259" key="4">
    <source>
        <dbReference type="PROSITE" id="PS50975"/>
    </source>
</evidence>
<evidence type="ECO:0000256" key="1">
    <source>
        <dbReference type="ARBA" id="ARBA00022598"/>
    </source>
</evidence>
<organism evidence="5 6">
    <name type="scientific">Candidatus Uhrbacteria bacterium RIFCSPHIGHO2_12_FULL_57_11</name>
    <dbReference type="NCBI Taxonomy" id="1802398"/>
    <lineage>
        <taxon>Bacteria</taxon>
        <taxon>Candidatus Uhriibacteriota</taxon>
    </lineage>
</organism>
<reference evidence="5 6" key="1">
    <citation type="journal article" date="2016" name="Nat. Commun.">
        <title>Thousands of microbial genomes shed light on interconnected biogeochemical processes in an aquifer system.</title>
        <authorList>
            <person name="Anantharaman K."/>
            <person name="Brown C.T."/>
            <person name="Hug L.A."/>
            <person name="Sharon I."/>
            <person name="Castelle C.J."/>
            <person name="Probst A.J."/>
            <person name="Thomas B.C."/>
            <person name="Singh A."/>
            <person name="Wilkins M.J."/>
            <person name="Karaoz U."/>
            <person name="Brodie E.L."/>
            <person name="Williams K.H."/>
            <person name="Hubbard S.S."/>
            <person name="Banfield J.F."/>
        </authorList>
    </citation>
    <scope>NUCLEOTIDE SEQUENCE [LARGE SCALE GENOMIC DNA]</scope>
</reference>
<evidence type="ECO:0000256" key="3">
    <source>
        <dbReference type="PROSITE-ProRule" id="PRU00409"/>
    </source>
</evidence>
<evidence type="ECO:0000256" key="2">
    <source>
        <dbReference type="ARBA" id="ARBA00022741"/>
    </source>
</evidence>
<dbReference type="InterPro" id="IPR011761">
    <property type="entry name" value="ATP-grasp"/>
</dbReference>
<dbReference type="AlphaFoldDB" id="A0A1F7ULX9"/>
<keyword evidence="1" id="KW-0436">Ligase</keyword>
<dbReference type="GO" id="GO:0005829">
    <property type="term" value="C:cytosol"/>
    <property type="evidence" value="ECO:0007669"/>
    <property type="project" value="TreeGrafter"/>
</dbReference>
<name>A0A1F7ULX9_9BACT</name>
<dbReference type="GO" id="GO:0046872">
    <property type="term" value="F:metal ion binding"/>
    <property type="evidence" value="ECO:0007669"/>
    <property type="project" value="InterPro"/>
</dbReference>
<keyword evidence="2 3" id="KW-0547">Nucleotide-binding</keyword>
<comment type="caution">
    <text evidence="5">The sequence shown here is derived from an EMBL/GenBank/DDBJ whole genome shotgun (WGS) entry which is preliminary data.</text>
</comment>
<dbReference type="PANTHER" id="PTHR11815">
    <property type="entry name" value="SUCCINYL-COA SYNTHETASE BETA CHAIN"/>
    <property type="match status" value="1"/>
</dbReference>
<dbReference type="InterPro" id="IPR013650">
    <property type="entry name" value="ATP-grasp_succ-CoA_synth-type"/>
</dbReference>
<feature type="non-terminal residue" evidence="5">
    <location>
        <position position="268"/>
    </location>
</feature>
<evidence type="ECO:0000313" key="5">
    <source>
        <dbReference type="EMBL" id="OGL78717.1"/>
    </source>
</evidence>
<dbReference type="GO" id="GO:0005524">
    <property type="term" value="F:ATP binding"/>
    <property type="evidence" value="ECO:0007669"/>
    <property type="project" value="UniProtKB-UniRule"/>
</dbReference>
<proteinExistence type="predicted"/>
<dbReference type="PROSITE" id="PS50975">
    <property type="entry name" value="ATP_GRASP"/>
    <property type="match status" value="1"/>
</dbReference>
<feature type="domain" description="ATP-grasp" evidence="4">
    <location>
        <begin position="9"/>
        <end position="220"/>
    </location>
</feature>
<dbReference type="Gene3D" id="3.30.470.20">
    <property type="entry name" value="ATP-grasp fold, B domain"/>
    <property type="match status" value="1"/>
</dbReference>
<dbReference type="EMBL" id="MGEG01000028">
    <property type="protein sequence ID" value="OGL78717.1"/>
    <property type="molecule type" value="Genomic_DNA"/>
</dbReference>
<sequence length="268" mass="28470">MNLYEHEGKAILARAGIPVPRGVLVRSSEAVGAAHGSFPLVVKAQVLAGGRGKAGGVRGVRSREELVAAVQNLLGSTLLGESVRSILVEEVLPVAKEYYISVIYDQTAGRPAVLFSTSGGMEIEASHPPRRFFLDSTVGEKVSELVSEDERGELRKIIELLGDAFVGEDARQIEINPLVRTSDGRFVAADAKVALDDDAAFRHPEWSALEERTVLGRGPTDRERAARAIDAGPLAHRGTASKYIEFGGDVGILFSGGGASLANMDALL</sequence>
<dbReference type="SUPFAM" id="SSF56059">
    <property type="entry name" value="Glutathione synthetase ATP-binding domain-like"/>
    <property type="match status" value="1"/>
</dbReference>
<accession>A0A1F7ULX9</accession>
<dbReference type="Gene3D" id="3.30.1490.20">
    <property type="entry name" value="ATP-grasp fold, A domain"/>
    <property type="match status" value="1"/>
</dbReference>
<dbReference type="Pfam" id="PF08442">
    <property type="entry name" value="ATP-grasp_2"/>
    <property type="match status" value="1"/>
</dbReference>
<dbReference type="GO" id="GO:0006104">
    <property type="term" value="P:succinyl-CoA metabolic process"/>
    <property type="evidence" value="ECO:0007669"/>
    <property type="project" value="TreeGrafter"/>
</dbReference>
<dbReference type="GO" id="GO:0004775">
    <property type="term" value="F:succinate-CoA ligase (ADP-forming) activity"/>
    <property type="evidence" value="ECO:0007669"/>
    <property type="project" value="TreeGrafter"/>
</dbReference>
<gene>
    <name evidence="5" type="ORF">A3F28_02470</name>
</gene>
<dbReference type="Gene3D" id="3.40.50.261">
    <property type="entry name" value="Succinyl-CoA synthetase domains"/>
    <property type="match status" value="1"/>
</dbReference>